<feature type="signal peptide" evidence="1">
    <location>
        <begin position="1"/>
        <end position="20"/>
    </location>
</feature>
<evidence type="ECO:0000313" key="3">
    <source>
        <dbReference type="EMBL" id="OJJ59801.1"/>
    </source>
</evidence>
<feature type="domain" description="DUF7136" evidence="2">
    <location>
        <begin position="24"/>
        <end position="253"/>
    </location>
</feature>
<feature type="chain" id="PRO_5012499358" description="DUF7136 domain-containing protein" evidence="1">
    <location>
        <begin position="21"/>
        <end position="285"/>
    </location>
</feature>
<reference evidence="4" key="1">
    <citation type="journal article" date="2017" name="Genome Biol.">
        <title>Comparative genomics reveals high biological diversity and specific adaptations in the industrially and medically important fungal genus Aspergillus.</title>
        <authorList>
            <person name="de Vries R.P."/>
            <person name="Riley R."/>
            <person name="Wiebenga A."/>
            <person name="Aguilar-Osorio G."/>
            <person name="Amillis S."/>
            <person name="Uchima C.A."/>
            <person name="Anderluh G."/>
            <person name="Asadollahi M."/>
            <person name="Askin M."/>
            <person name="Barry K."/>
            <person name="Battaglia E."/>
            <person name="Bayram O."/>
            <person name="Benocci T."/>
            <person name="Braus-Stromeyer S.A."/>
            <person name="Caldana C."/>
            <person name="Canovas D."/>
            <person name="Cerqueira G.C."/>
            <person name="Chen F."/>
            <person name="Chen W."/>
            <person name="Choi C."/>
            <person name="Clum A."/>
            <person name="Dos Santos R.A."/>
            <person name="Damasio A.R."/>
            <person name="Diallinas G."/>
            <person name="Emri T."/>
            <person name="Fekete E."/>
            <person name="Flipphi M."/>
            <person name="Freyberg S."/>
            <person name="Gallo A."/>
            <person name="Gournas C."/>
            <person name="Habgood R."/>
            <person name="Hainaut M."/>
            <person name="Harispe M.L."/>
            <person name="Henrissat B."/>
            <person name="Hilden K.S."/>
            <person name="Hope R."/>
            <person name="Hossain A."/>
            <person name="Karabika E."/>
            <person name="Karaffa L."/>
            <person name="Karanyi Z."/>
            <person name="Krasevec N."/>
            <person name="Kuo A."/>
            <person name="Kusch H."/>
            <person name="LaButti K."/>
            <person name="Lagendijk E.L."/>
            <person name="Lapidus A."/>
            <person name="Levasseur A."/>
            <person name="Lindquist E."/>
            <person name="Lipzen A."/>
            <person name="Logrieco A.F."/>
            <person name="MacCabe A."/>
            <person name="Maekelae M.R."/>
            <person name="Malavazi I."/>
            <person name="Melin P."/>
            <person name="Meyer V."/>
            <person name="Mielnichuk N."/>
            <person name="Miskei M."/>
            <person name="Molnar A.P."/>
            <person name="Mule G."/>
            <person name="Ngan C.Y."/>
            <person name="Orejas M."/>
            <person name="Orosz E."/>
            <person name="Ouedraogo J.P."/>
            <person name="Overkamp K.M."/>
            <person name="Park H.-S."/>
            <person name="Perrone G."/>
            <person name="Piumi F."/>
            <person name="Punt P.J."/>
            <person name="Ram A.F."/>
            <person name="Ramon A."/>
            <person name="Rauscher S."/>
            <person name="Record E."/>
            <person name="Riano-Pachon D.M."/>
            <person name="Robert V."/>
            <person name="Roehrig J."/>
            <person name="Ruller R."/>
            <person name="Salamov A."/>
            <person name="Salih N.S."/>
            <person name="Samson R.A."/>
            <person name="Sandor E."/>
            <person name="Sanguinetti M."/>
            <person name="Schuetze T."/>
            <person name="Sepcic K."/>
            <person name="Shelest E."/>
            <person name="Sherlock G."/>
            <person name="Sophianopoulou V."/>
            <person name="Squina F.M."/>
            <person name="Sun H."/>
            <person name="Susca A."/>
            <person name="Todd R.B."/>
            <person name="Tsang A."/>
            <person name="Unkles S.E."/>
            <person name="van de Wiele N."/>
            <person name="van Rossen-Uffink D."/>
            <person name="Oliveira J.V."/>
            <person name="Vesth T.C."/>
            <person name="Visser J."/>
            <person name="Yu J.-H."/>
            <person name="Zhou M."/>
            <person name="Andersen M.R."/>
            <person name="Archer D.B."/>
            <person name="Baker S.E."/>
            <person name="Benoit I."/>
            <person name="Brakhage A.A."/>
            <person name="Braus G.H."/>
            <person name="Fischer R."/>
            <person name="Frisvad J.C."/>
            <person name="Goldman G.H."/>
            <person name="Houbraken J."/>
            <person name="Oakley B."/>
            <person name="Pocsi I."/>
            <person name="Scazzocchio C."/>
            <person name="Seiboth B."/>
            <person name="vanKuyk P.A."/>
            <person name="Wortman J."/>
            <person name="Dyer P.S."/>
            <person name="Grigoriev I.V."/>
        </authorList>
    </citation>
    <scope>NUCLEOTIDE SEQUENCE [LARGE SCALE GENOMIC DNA]</scope>
    <source>
        <strain evidence="4">CBS 593.65</strain>
    </source>
</reference>
<protein>
    <recommendedName>
        <fullName evidence="2">DUF7136 domain-containing protein</fullName>
    </recommendedName>
</protein>
<dbReference type="OrthoDB" id="4490227at2759"/>
<sequence length="285" mass="31002">MRFFPAWLLAPCALSGAVVGASSDSVLEVDLVFPRNESYAPTDRFPIVFAFQNAQKAKYLNPYIDYTIWSWANLPGNDNLGWSHDLRTVNWSSTHDAYFVYNFFSERDLPEGQWKMVWSVSWQSCNETALSHQLDPRGMVYNDTSRGISFTINKSAPKVDLVSATANKTTCSPEGASDLETGVAIPINVTGKTMEVPYWVDWPGGDTCAVVASSIPTPTVDPCRVKIDSAIEASMSASLTAKQCRGLNPPPDCPEDDEGAAQKLVVVGVSTLLSAVGALGFFLSL</sequence>
<dbReference type="AlphaFoldDB" id="A0A1L9TK93"/>
<dbReference type="VEuPathDB" id="FungiDB:ASPSYDRAFT_44194"/>
<evidence type="ECO:0000313" key="4">
    <source>
        <dbReference type="Proteomes" id="UP000184356"/>
    </source>
</evidence>
<evidence type="ECO:0000259" key="2">
    <source>
        <dbReference type="Pfam" id="PF23584"/>
    </source>
</evidence>
<accession>A0A1L9TK93</accession>
<organism evidence="3 4">
    <name type="scientific">Aspergillus sydowii CBS 593.65</name>
    <dbReference type="NCBI Taxonomy" id="1036612"/>
    <lineage>
        <taxon>Eukaryota</taxon>
        <taxon>Fungi</taxon>
        <taxon>Dikarya</taxon>
        <taxon>Ascomycota</taxon>
        <taxon>Pezizomycotina</taxon>
        <taxon>Eurotiomycetes</taxon>
        <taxon>Eurotiomycetidae</taxon>
        <taxon>Eurotiales</taxon>
        <taxon>Aspergillaceae</taxon>
        <taxon>Aspergillus</taxon>
        <taxon>Aspergillus subgen. Nidulantes</taxon>
    </lineage>
</organism>
<keyword evidence="1" id="KW-0732">Signal</keyword>
<proteinExistence type="predicted"/>
<keyword evidence="4" id="KW-1185">Reference proteome</keyword>
<dbReference type="GeneID" id="63762881"/>
<gene>
    <name evidence="3" type="ORF">ASPSYDRAFT_44194</name>
</gene>
<name>A0A1L9TK93_9EURO</name>
<evidence type="ECO:0000256" key="1">
    <source>
        <dbReference type="SAM" id="SignalP"/>
    </source>
</evidence>
<dbReference type="InterPro" id="IPR055560">
    <property type="entry name" value="DUF7136"/>
</dbReference>
<dbReference type="Pfam" id="PF23584">
    <property type="entry name" value="DUF7136"/>
    <property type="match status" value="1"/>
</dbReference>
<dbReference type="RefSeq" id="XP_040703607.1">
    <property type="nucleotide sequence ID" value="XM_040846808.1"/>
</dbReference>
<dbReference type="Proteomes" id="UP000184356">
    <property type="component" value="Unassembled WGS sequence"/>
</dbReference>
<dbReference type="EMBL" id="KV878585">
    <property type="protein sequence ID" value="OJJ59801.1"/>
    <property type="molecule type" value="Genomic_DNA"/>
</dbReference>